<accession>A0A0E9UU84</accession>
<evidence type="ECO:0000313" key="2">
    <source>
        <dbReference type="EMBL" id="JAH69372.1"/>
    </source>
</evidence>
<name>A0A0E9UU84_ANGAN</name>
<proteinExistence type="predicted"/>
<feature type="region of interest" description="Disordered" evidence="1">
    <location>
        <begin position="1"/>
        <end position="26"/>
    </location>
</feature>
<dbReference type="EMBL" id="GBXM01039205">
    <property type="protein sequence ID" value="JAH69372.1"/>
    <property type="molecule type" value="Transcribed_RNA"/>
</dbReference>
<dbReference type="AlphaFoldDB" id="A0A0E9UU84"/>
<organism evidence="2">
    <name type="scientific">Anguilla anguilla</name>
    <name type="common">European freshwater eel</name>
    <name type="synonym">Muraena anguilla</name>
    <dbReference type="NCBI Taxonomy" id="7936"/>
    <lineage>
        <taxon>Eukaryota</taxon>
        <taxon>Metazoa</taxon>
        <taxon>Chordata</taxon>
        <taxon>Craniata</taxon>
        <taxon>Vertebrata</taxon>
        <taxon>Euteleostomi</taxon>
        <taxon>Actinopterygii</taxon>
        <taxon>Neopterygii</taxon>
        <taxon>Teleostei</taxon>
        <taxon>Anguilliformes</taxon>
        <taxon>Anguillidae</taxon>
        <taxon>Anguilla</taxon>
    </lineage>
</organism>
<sequence>MGKHKKTREIEIKTEKVSATEREPPV</sequence>
<evidence type="ECO:0000256" key="1">
    <source>
        <dbReference type="SAM" id="MobiDB-lite"/>
    </source>
</evidence>
<reference evidence="2" key="2">
    <citation type="journal article" date="2015" name="Fish Shellfish Immunol.">
        <title>Early steps in the European eel (Anguilla anguilla)-Vibrio vulnificus interaction in the gills: Role of the RtxA13 toxin.</title>
        <authorList>
            <person name="Callol A."/>
            <person name="Pajuelo D."/>
            <person name="Ebbesson L."/>
            <person name="Teles M."/>
            <person name="MacKenzie S."/>
            <person name="Amaro C."/>
        </authorList>
    </citation>
    <scope>NUCLEOTIDE SEQUENCE</scope>
</reference>
<feature type="compositionally biased region" description="Basic and acidic residues" evidence="1">
    <location>
        <begin position="8"/>
        <end position="26"/>
    </location>
</feature>
<protein>
    <submittedName>
        <fullName evidence="2">Uncharacterized protein</fullName>
    </submittedName>
</protein>
<reference evidence="2" key="1">
    <citation type="submission" date="2014-11" db="EMBL/GenBank/DDBJ databases">
        <authorList>
            <person name="Amaro Gonzalez C."/>
        </authorList>
    </citation>
    <scope>NUCLEOTIDE SEQUENCE</scope>
</reference>